<evidence type="ECO:0000313" key="1">
    <source>
        <dbReference type="EMBL" id="QHB48760.1"/>
    </source>
</evidence>
<organism evidence="1 2">
    <name type="scientific">Escherichia phage E26</name>
    <dbReference type="NCBI Taxonomy" id="2675201"/>
    <lineage>
        <taxon>Viruses</taxon>
        <taxon>Duplodnaviria</taxon>
        <taxon>Heunggongvirae</taxon>
        <taxon>Uroviricota</taxon>
        <taxon>Caudoviricetes</taxon>
        <taxon>Pantevenvirales</taxon>
        <taxon>Straboviridae</taxon>
        <taxon>Krischvirus</taxon>
        <taxon>Krischvirus gec3s</taxon>
    </lineage>
</organism>
<dbReference type="EMBL" id="MN655998">
    <property type="protein sequence ID" value="QHB48760.1"/>
    <property type="molecule type" value="Genomic_DNA"/>
</dbReference>
<sequence length="57" mass="6279">MAKGPMNEMSVHVDIGSDRFGRYTDLVYADLVMTFQCDASGIFGFGTLFPELTQNSP</sequence>
<accession>A0A6B9LZW9</accession>
<protein>
    <submittedName>
        <fullName evidence="1">Uncharacterized protein</fullName>
    </submittedName>
</protein>
<reference evidence="1 2" key="1">
    <citation type="submission" date="2019-11" db="EMBL/GenBank/DDBJ databases">
        <authorList>
            <person name="Wei B."/>
        </authorList>
    </citation>
    <scope>NUCLEOTIDE SEQUENCE [LARGE SCALE GENOMIC DNA]</scope>
</reference>
<name>A0A6B9LZW9_9CAUD</name>
<dbReference type="Proteomes" id="UP000464208">
    <property type="component" value="Segment"/>
</dbReference>
<evidence type="ECO:0000313" key="2">
    <source>
        <dbReference type="Proteomes" id="UP000464208"/>
    </source>
</evidence>
<proteinExistence type="predicted"/>